<dbReference type="GeneID" id="94287426"/>
<comment type="caution">
    <text evidence="7">The sequence shown here is derived from an EMBL/GenBank/DDBJ whole genome shotgun (WGS) entry which is preliminary data.</text>
</comment>
<evidence type="ECO:0000256" key="4">
    <source>
        <dbReference type="ARBA" id="ARBA00023098"/>
    </source>
</evidence>
<dbReference type="GO" id="GO:0003847">
    <property type="term" value="F:1-alkyl-2-acetylglycerophosphocholine esterase activity"/>
    <property type="evidence" value="ECO:0007669"/>
    <property type="project" value="UniProtKB-UniRule"/>
</dbReference>
<gene>
    <name evidence="7" type="ORF">JKF63_01302</name>
</gene>
<evidence type="ECO:0000256" key="1">
    <source>
        <dbReference type="ARBA" id="ARBA00013201"/>
    </source>
</evidence>
<keyword evidence="4 5" id="KW-0443">Lipid metabolism</keyword>
<dbReference type="KEGG" id="phet:94287426"/>
<dbReference type="InterPro" id="IPR016715">
    <property type="entry name" value="PAF_acetylhydro_eukaryote"/>
</dbReference>
<name>A0A836HUG2_9TRYP</name>
<dbReference type="SUPFAM" id="SSF53474">
    <property type="entry name" value="alpha/beta-Hydrolases"/>
    <property type="match status" value="1"/>
</dbReference>
<feature type="transmembrane region" description="Helical" evidence="6">
    <location>
        <begin position="35"/>
        <end position="53"/>
    </location>
</feature>
<feature type="transmembrane region" description="Helical" evidence="6">
    <location>
        <begin position="6"/>
        <end position="28"/>
    </location>
</feature>
<dbReference type="PIRSF" id="PIRSF018169">
    <property type="entry name" value="PAF_acetylhydrolase"/>
    <property type="match status" value="1"/>
</dbReference>
<dbReference type="PANTHER" id="PTHR10272">
    <property type="entry name" value="PLATELET-ACTIVATING FACTOR ACETYLHYDROLASE"/>
    <property type="match status" value="1"/>
</dbReference>
<keyword evidence="6" id="KW-0472">Membrane</keyword>
<keyword evidence="8" id="KW-1185">Reference proteome</keyword>
<keyword evidence="6" id="KW-1133">Transmembrane helix</keyword>
<sequence>MRSFHAYIFSIHYGTAGWSVLLSLLALVLGLDWRIALAIACLGVLLSRAAFYVQPLQCFAPTGGNFNVGVREVLGDRGAMRPPVTIIYPTASGAPWGGIDYIPFREKGYLEGLAAYSKIPYLLVKDLLFMRKKMRVDAPPVPLFQRNGAPRPMVVFSHGLGGFPHLYSTLLMNIAARGVIVFAMTHMDGSAAFCRDAGHEIRIPLNIKVRWTSEDREPQLEMRIRETLNTVKRICNGDLLRAMEYDEATVKKCIESNPLVHLVGHSFGGSTCLASALEDTEAAKAKGASSSIASAVVYDPWMVPLQKRMFYERLRSSTESCHFITPTLQFFSEEWMRNEAESSFFLTIKALVDQQEHTKEEAALVAAADAKLKSSNISWYTLKNYRRTGHLFCTDVPLFNPVFHRAHYMTMTPQVCIVRIAVETAQFLDNISGPLPIDISLLKDPVLAEMLRS</sequence>
<proteinExistence type="predicted"/>
<dbReference type="GO" id="GO:0016042">
    <property type="term" value="P:lipid catabolic process"/>
    <property type="evidence" value="ECO:0007669"/>
    <property type="project" value="UniProtKB-KW"/>
</dbReference>
<protein>
    <recommendedName>
        <fullName evidence="1 5">1-alkyl-2-acetylglycerophosphocholine esterase</fullName>
        <ecNumber evidence="1 5">3.1.1.47</ecNumber>
    </recommendedName>
</protein>
<organism evidence="7 8">
    <name type="scientific">Porcisia hertigi</name>
    <dbReference type="NCBI Taxonomy" id="2761500"/>
    <lineage>
        <taxon>Eukaryota</taxon>
        <taxon>Discoba</taxon>
        <taxon>Euglenozoa</taxon>
        <taxon>Kinetoplastea</taxon>
        <taxon>Metakinetoplastina</taxon>
        <taxon>Trypanosomatida</taxon>
        <taxon>Trypanosomatidae</taxon>
        <taxon>Leishmaniinae</taxon>
        <taxon>Porcisia</taxon>
    </lineage>
</organism>
<evidence type="ECO:0000313" key="7">
    <source>
        <dbReference type="EMBL" id="KAG5492722.1"/>
    </source>
</evidence>
<evidence type="ECO:0000256" key="5">
    <source>
        <dbReference type="PIRNR" id="PIRNR018169"/>
    </source>
</evidence>
<dbReference type="FunFam" id="3.40.50.1820:FF:000584">
    <property type="entry name" value="1-alkyl-2-acetylglycerophosphocholine esterase"/>
    <property type="match status" value="1"/>
</dbReference>
<dbReference type="AlphaFoldDB" id="A0A836HUG2"/>
<dbReference type="OrthoDB" id="2363873at2759"/>
<accession>A0A836HUG2</accession>
<dbReference type="EC" id="3.1.1.47" evidence="1 5"/>
<comment type="catalytic activity">
    <reaction evidence="5">
        <text>a 1-O-alkyl-2-acetyl-sn-glycero-3-phosphocholine + H2O = a 1-O-alkyl-sn-glycero-3-phosphocholine + acetate + H(+)</text>
        <dbReference type="Rhea" id="RHEA:17777"/>
        <dbReference type="ChEBI" id="CHEBI:15377"/>
        <dbReference type="ChEBI" id="CHEBI:15378"/>
        <dbReference type="ChEBI" id="CHEBI:30089"/>
        <dbReference type="ChEBI" id="CHEBI:30909"/>
        <dbReference type="ChEBI" id="CHEBI:36707"/>
        <dbReference type="EC" id="3.1.1.47"/>
    </reaction>
</comment>
<dbReference type="Pfam" id="PF03403">
    <property type="entry name" value="PAF-AH_p_II"/>
    <property type="match status" value="1"/>
</dbReference>
<dbReference type="RefSeq" id="XP_067753506.1">
    <property type="nucleotide sequence ID" value="XM_067897349.1"/>
</dbReference>
<evidence type="ECO:0000256" key="6">
    <source>
        <dbReference type="SAM" id="Phobius"/>
    </source>
</evidence>
<keyword evidence="6" id="KW-0812">Transmembrane</keyword>
<dbReference type="Proteomes" id="UP000674318">
    <property type="component" value="Chromosome 35"/>
</dbReference>
<evidence type="ECO:0000256" key="2">
    <source>
        <dbReference type="ARBA" id="ARBA00022801"/>
    </source>
</evidence>
<dbReference type="Gene3D" id="3.40.50.1820">
    <property type="entry name" value="alpha/beta hydrolase"/>
    <property type="match status" value="1"/>
</dbReference>
<evidence type="ECO:0000256" key="3">
    <source>
        <dbReference type="ARBA" id="ARBA00022963"/>
    </source>
</evidence>
<reference evidence="7 8" key="1">
    <citation type="submission" date="2021-02" db="EMBL/GenBank/DDBJ databases">
        <title>Porcisia hertigi Genome sequencing and assembly.</title>
        <authorList>
            <person name="Almutairi H."/>
            <person name="Gatherer D."/>
        </authorList>
    </citation>
    <scope>NUCLEOTIDE SEQUENCE [LARGE SCALE GENOMIC DNA]</scope>
    <source>
        <strain evidence="7 8">C119</strain>
    </source>
</reference>
<keyword evidence="3 5" id="KW-0442">Lipid degradation</keyword>
<keyword evidence="2 5" id="KW-0378">Hydrolase</keyword>
<dbReference type="EMBL" id="JAFJZO010000035">
    <property type="protein sequence ID" value="KAG5492722.1"/>
    <property type="molecule type" value="Genomic_DNA"/>
</dbReference>
<dbReference type="PANTHER" id="PTHR10272:SF0">
    <property type="entry name" value="PLATELET-ACTIVATING FACTOR ACETYLHYDROLASE"/>
    <property type="match status" value="1"/>
</dbReference>
<dbReference type="InterPro" id="IPR029058">
    <property type="entry name" value="AB_hydrolase_fold"/>
</dbReference>
<evidence type="ECO:0000313" key="8">
    <source>
        <dbReference type="Proteomes" id="UP000674318"/>
    </source>
</evidence>